<accession>A0A2T0BQ30</accession>
<protein>
    <submittedName>
        <fullName evidence="1">Uncharacterized protein</fullName>
    </submittedName>
</protein>
<comment type="caution">
    <text evidence="1">The sequence shown here is derived from an EMBL/GenBank/DDBJ whole genome shotgun (WGS) entry which is preliminary data.</text>
</comment>
<dbReference type="Proteomes" id="UP000237798">
    <property type="component" value="Unassembled WGS sequence"/>
</dbReference>
<name>A0A2T0BQ30_9CLOT</name>
<reference evidence="1 2" key="1">
    <citation type="submission" date="2018-03" db="EMBL/GenBank/DDBJ databases">
        <title>Genome sequence of Clostridium luticellarii DSM 29923.</title>
        <authorList>
            <person name="Poehlein A."/>
            <person name="Daniel R."/>
        </authorList>
    </citation>
    <scope>NUCLEOTIDE SEQUENCE [LARGE SCALE GENOMIC DNA]</scope>
    <source>
        <strain evidence="1 2">DSM 29923</strain>
    </source>
</reference>
<dbReference type="OrthoDB" id="9895837at2"/>
<dbReference type="RefSeq" id="WP_106008488.1">
    <property type="nucleotide sequence ID" value="NZ_PVXP01000009.1"/>
</dbReference>
<proteinExistence type="predicted"/>
<keyword evidence="2" id="KW-1185">Reference proteome</keyword>
<gene>
    <name evidence="1" type="ORF">CLLU_10080</name>
</gene>
<sequence length="162" mass="18362">MGTRTFYENFSKTNFPDIKVRVWQDKSKPWVANFYIGDREGKFSDYITKQVIPKLESVKEIGTEFNFKPYSDLEVDEIPSKPEIPDNIKELALNPDNTVAGVRFKFKTAFPQLGDFKIHAPLSPGVVGIETSSDLSEKELDEIQQLGKELVSVTAGLKVFKK</sequence>
<dbReference type="EMBL" id="PVXP01000009">
    <property type="protein sequence ID" value="PRR85980.1"/>
    <property type="molecule type" value="Genomic_DNA"/>
</dbReference>
<evidence type="ECO:0000313" key="2">
    <source>
        <dbReference type="Proteomes" id="UP000237798"/>
    </source>
</evidence>
<organism evidence="1 2">
    <name type="scientific">Clostridium luticellarii</name>
    <dbReference type="NCBI Taxonomy" id="1691940"/>
    <lineage>
        <taxon>Bacteria</taxon>
        <taxon>Bacillati</taxon>
        <taxon>Bacillota</taxon>
        <taxon>Clostridia</taxon>
        <taxon>Eubacteriales</taxon>
        <taxon>Clostridiaceae</taxon>
        <taxon>Clostridium</taxon>
    </lineage>
</organism>
<evidence type="ECO:0000313" key="1">
    <source>
        <dbReference type="EMBL" id="PRR85980.1"/>
    </source>
</evidence>
<dbReference type="AlphaFoldDB" id="A0A2T0BQ30"/>